<evidence type="ECO:0000313" key="1">
    <source>
        <dbReference type="EMBL" id="KEQ14226.1"/>
    </source>
</evidence>
<dbReference type="RefSeq" id="WP_034874002.1">
    <property type="nucleotide sequence ID" value="NZ_JOKG01000002.1"/>
</dbReference>
<accession>A0A081N703</accession>
<keyword evidence="2" id="KW-1185">Reference proteome</keyword>
<dbReference type="Proteomes" id="UP000028006">
    <property type="component" value="Unassembled WGS sequence"/>
</dbReference>
<reference evidence="1 2" key="1">
    <citation type="submission" date="2014-06" db="EMBL/GenBank/DDBJ databases">
        <title>Whole Genome Sequences of Three Symbiotic Endozoicomonas Bacteria.</title>
        <authorList>
            <person name="Neave M.J."/>
            <person name="Apprill A."/>
            <person name="Voolstra C.R."/>
        </authorList>
    </citation>
    <scope>NUCLEOTIDE SEQUENCE [LARGE SCALE GENOMIC DNA]</scope>
    <source>
        <strain evidence="1 2">LMG 24815</strain>
    </source>
</reference>
<evidence type="ECO:0000313" key="2">
    <source>
        <dbReference type="Proteomes" id="UP000028006"/>
    </source>
</evidence>
<dbReference type="AlphaFoldDB" id="A0A081N703"/>
<organism evidence="1 2">
    <name type="scientific">Endozoicomonas montiporae</name>
    <dbReference type="NCBI Taxonomy" id="1027273"/>
    <lineage>
        <taxon>Bacteria</taxon>
        <taxon>Pseudomonadati</taxon>
        <taxon>Pseudomonadota</taxon>
        <taxon>Gammaproteobacteria</taxon>
        <taxon>Oceanospirillales</taxon>
        <taxon>Endozoicomonadaceae</taxon>
        <taxon>Endozoicomonas</taxon>
    </lineage>
</organism>
<dbReference type="EMBL" id="JOKG01000002">
    <property type="protein sequence ID" value="KEQ14226.1"/>
    <property type="molecule type" value="Genomic_DNA"/>
</dbReference>
<protein>
    <submittedName>
        <fullName evidence="1">Uncharacterized protein</fullName>
    </submittedName>
</protein>
<sequence>MTYVNTRVLKKYAEFRGFLLRTGTIAKADGGQIVWLLKGLNTPELVFDTAWDVLEGLDWLRENRDEACRLLRKRRKNREDRAAAVGQDSSAVWIEHC</sequence>
<proteinExistence type="predicted"/>
<name>A0A081N703_9GAMM</name>
<gene>
    <name evidence="1" type="ORF">GZ77_07325</name>
</gene>
<comment type="caution">
    <text evidence="1">The sequence shown here is derived from an EMBL/GenBank/DDBJ whole genome shotgun (WGS) entry which is preliminary data.</text>
</comment>